<dbReference type="InterPro" id="IPR032675">
    <property type="entry name" value="LRR_dom_sf"/>
</dbReference>
<evidence type="ECO:0000256" key="2">
    <source>
        <dbReference type="ARBA" id="ARBA00022614"/>
    </source>
</evidence>
<dbReference type="Pfam" id="PF13516">
    <property type="entry name" value="LRR_6"/>
    <property type="match status" value="2"/>
</dbReference>
<dbReference type="GO" id="GO:0006913">
    <property type="term" value="P:nucleocytoplasmic transport"/>
    <property type="evidence" value="ECO:0007669"/>
    <property type="project" value="TreeGrafter"/>
</dbReference>
<dbReference type="GO" id="GO:0031267">
    <property type="term" value="F:small GTPase binding"/>
    <property type="evidence" value="ECO:0007669"/>
    <property type="project" value="TreeGrafter"/>
</dbReference>
<dbReference type="EMBL" id="MBDO02000013">
    <property type="protein sequence ID" value="RLN68454.1"/>
    <property type="molecule type" value="Genomic_DNA"/>
</dbReference>
<keyword evidence="3" id="KW-0677">Repeat</keyword>
<sequence>MCDGLVKSLVELAVAAVALSTPVPELLAYIEYLPIAIRHQLFHELSNFRLREMEVAWQTDAQTETPEPCDGFDPDAGDQFLFDRETLRVWELRMNSTRLGYDSTSIQSTAAAQGRRRSYRHIFWEHQFRTLLKLRTPLNSSSCIDMLSDCRDLFVDVVEVLKVHGREVCEDNVELLLALRRLRRLEVHHPEQQNTCWESMKLLMQQHPNLSEMGFFHGKLSNEQLALIRRTLTQPEPTLDKNLVDTVLNNCSRITTLELVSVKIRPEGYRQLVALVSEMTQLIQLRLSNTITDFDTKLLVDAAFRGPKVQRLFLEHNELEDDAFAGLVKVQTPLALRHLRLTDNAVSPITLGAICSASMDGVLNLERLDLTNNVEIGDPGIHALTPMLASPSVDSVAALTHLDVRGCSFGLEGATNLLLALGDNKKLTHLNIAQNFLDTNARVIARHLSSLSDDVLGT</sequence>
<keyword evidence="2" id="KW-0433">Leucine-rich repeat</keyword>
<evidence type="ECO:0000313" key="4">
    <source>
        <dbReference type="EMBL" id="RLN49439.1"/>
    </source>
</evidence>
<gene>
    <name evidence="4" type="ORF">BBJ29_000118</name>
    <name evidence="5" type="ORF">BBP00_00001005</name>
</gene>
<dbReference type="OrthoDB" id="120976at2759"/>
<proteinExistence type="predicted"/>
<dbReference type="GO" id="GO:0005829">
    <property type="term" value="C:cytosol"/>
    <property type="evidence" value="ECO:0007669"/>
    <property type="project" value="TreeGrafter"/>
</dbReference>
<evidence type="ECO:0000256" key="3">
    <source>
        <dbReference type="ARBA" id="ARBA00022737"/>
    </source>
</evidence>
<accession>A0A3F2S1H6</accession>
<dbReference type="GO" id="GO:0048471">
    <property type="term" value="C:perinuclear region of cytoplasm"/>
    <property type="evidence" value="ECO:0007669"/>
    <property type="project" value="TreeGrafter"/>
</dbReference>
<comment type="caution">
    <text evidence="5">The sequence shown here is derived from an EMBL/GenBank/DDBJ whole genome shotgun (WGS) entry which is preliminary data.</text>
</comment>
<dbReference type="PANTHER" id="PTHR24113:SF12">
    <property type="entry name" value="RAN GTPASE-ACTIVATING PROTEIN 1"/>
    <property type="match status" value="1"/>
</dbReference>
<evidence type="ECO:0000313" key="6">
    <source>
        <dbReference type="Proteomes" id="UP000277300"/>
    </source>
</evidence>
<protein>
    <submittedName>
        <fullName evidence="5">Uncharacterized protein</fullName>
    </submittedName>
</protein>
<dbReference type="PANTHER" id="PTHR24113">
    <property type="entry name" value="RAN GTPASE-ACTIVATING PROTEIN 1"/>
    <property type="match status" value="1"/>
</dbReference>
<dbReference type="InterPro" id="IPR027038">
    <property type="entry name" value="RanGap"/>
</dbReference>
<dbReference type="AlphaFoldDB" id="A0A3F2S1H6"/>
<dbReference type="GO" id="GO:0005096">
    <property type="term" value="F:GTPase activator activity"/>
    <property type="evidence" value="ECO:0007669"/>
    <property type="project" value="UniProtKB-KW"/>
</dbReference>
<keyword evidence="1" id="KW-0343">GTPase activation</keyword>
<dbReference type="Proteomes" id="UP000284657">
    <property type="component" value="Unassembled WGS sequence"/>
</dbReference>
<dbReference type="GO" id="GO:0005634">
    <property type="term" value="C:nucleus"/>
    <property type="evidence" value="ECO:0007669"/>
    <property type="project" value="TreeGrafter"/>
</dbReference>
<dbReference type="Gene3D" id="3.80.10.10">
    <property type="entry name" value="Ribonuclease Inhibitor"/>
    <property type="match status" value="1"/>
</dbReference>
<name>A0A3F2S1H6_9STRA</name>
<dbReference type="InterPro" id="IPR001611">
    <property type="entry name" value="Leu-rich_rpt"/>
</dbReference>
<organism evidence="5 6">
    <name type="scientific">Phytophthora kernoviae</name>
    <dbReference type="NCBI Taxonomy" id="325452"/>
    <lineage>
        <taxon>Eukaryota</taxon>
        <taxon>Sar</taxon>
        <taxon>Stramenopiles</taxon>
        <taxon>Oomycota</taxon>
        <taxon>Peronosporomycetes</taxon>
        <taxon>Peronosporales</taxon>
        <taxon>Peronosporaceae</taxon>
        <taxon>Phytophthora</taxon>
    </lineage>
</organism>
<reference evidence="6 7" key="1">
    <citation type="submission" date="2018-07" db="EMBL/GenBank/DDBJ databases">
        <title>Genome sequencing of oomycete isolates from Chile give support for New Zealand origin for Phytophthora kernoviae and make available the first Nothophytophthora sp. genome.</title>
        <authorList>
            <person name="Studholme D.J."/>
            <person name="Sanfuentes E."/>
            <person name="Panda P."/>
            <person name="Hill R."/>
            <person name="Sambles C."/>
            <person name="Grant M."/>
            <person name="Williams N.M."/>
            <person name="Mcdougal R.L."/>
        </authorList>
    </citation>
    <scope>NUCLEOTIDE SEQUENCE [LARGE SCALE GENOMIC DNA]</scope>
    <source>
        <strain evidence="5">Chile6</strain>
        <strain evidence="4">Chile7</strain>
    </source>
</reference>
<dbReference type="SUPFAM" id="SSF52047">
    <property type="entry name" value="RNI-like"/>
    <property type="match status" value="1"/>
</dbReference>
<evidence type="ECO:0000256" key="1">
    <source>
        <dbReference type="ARBA" id="ARBA00022468"/>
    </source>
</evidence>
<dbReference type="Proteomes" id="UP000277300">
    <property type="component" value="Unassembled WGS sequence"/>
</dbReference>
<evidence type="ECO:0000313" key="7">
    <source>
        <dbReference type="Proteomes" id="UP000284657"/>
    </source>
</evidence>
<evidence type="ECO:0000313" key="5">
    <source>
        <dbReference type="EMBL" id="RLN68454.1"/>
    </source>
</evidence>
<dbReference type="EMBL" id="MBAD02002145">
    <property type="protein sequence ID" value="RLN49439.1"/>
    <property type="molecule type" value="Genomic_DNA"/>
</dbReference>